<comment type="caution">
    <text evidence="4">The sequence shown here is derived from an EMBL/GenBank/DDBJ whole genome shotgun (WGS) entry which is preliminary data.</text>
</comment>
<accession>A0ABU0N4L2</accession>
<dbReference type="Proteomes" id="UP001232584">
    <property type="component" value="Unassembled WGS sequence"/>
</dbReference>
<evidence type="ECO:0000259" key="3">
    <source>
        <dbReference type="SMART" id="SM00047"/>
    </source>
</evidence>
<dbReference type="PANTHER" id="PTHR33308">
    <property type="entry name" value="PEPTIDOGLYCAN HYDROLASE FLGJ"/>
    <property type="match status" value="1"/>
</dbReference>
<evidence type="ECO:0000256" key="1">
    <source>
        <dbReference type="ARBA" id="ARBA00022801"/>
    </source>
</evidence>
<keyword evidence="2" id="KW-0812">Transmembrane</keyword>
<evidence type="ECO:0000313" key="4">
    <source>
        <dbReference type="EMBL" id="MDQ0558071.1"/>
    </source>
</evidence>
<dbReference type="Pfam" id="PF01832">
    <property type="entry name" value="Glucosaminidase"/>
    <property type="match status" value="1"/>
</dbReference>
<evidence type="ECO:0000313" key="5">
    <source>
        <dbReference type="Proteomes" id="UP001232584"/>
    </source>
</evidence>
<gene>
    <name evidence="4" type="ORF">QOZ92_003206</name>
</gene>
<name>A0ABU0N4L2_9FIRM</name>
<keyword evidence="2" id="KW-0472">Membrane</keyword>
<dbReference type="EMBL" id="JAUSWG010000018">
    <property type="protein sequence ID" value="MDQ0558071.1"/>
    <property type="molecule type" value="Genomic_DNA"/>
</dbReference>
<dbReference type="PANTHER" id="PTHR33308:SF9">
    <property type="entry name" value="PEPTIDOGLYCAN HYDROLASE FLGJ"/>
    <property type="match status" value="1"/>
</dbReference>
<dbReference type="RefSeq" id="WP_307510059.1">
    <property type="nucleotide sequence ID" value="NZ_BAAACE010000018.1"/>
</dbReference>
<protein>
    <submittedName>
        <fullName evidence="4">Flagellum-specific peptidoglycan hydrolase FlgJ</fullName>
    </submittedName>
</protein>
<feature type="transmembrane region" description="Helical" evidence="2">
    <location>
        <begin position="23"/>
        <end position="44"/>
    </location>
</feature>
<evidence type="ECO:0000256" key="2">
    <source>
        <dbReference type="SAM" id="Phobius"/>
    </source>
</evidence>
<dbReference type="SMART" id="SM00047">
    <property type="entry name" value="LYZ2"/>
    <property type="match status" value="1"/>
</dbReference>
<organism evidence="4 5">
    <name type="scientific">Paraclostridium ghonii</name>
    <dbReference type="NCBI Taxonomy" id="29358"/>
    <lineage>
        <taxon>Bacteria</taxon>
        <taxon>Bacillati</taxon>
        <taxon>Bacillota</taxon>
        <taxon>Clostridia</taxon>
        <taxon>Peptostreptococcales</taxon>
        <taxon>Peptostreptococcaceae</taxon>
        <taxon>Paraclostridium</taxon>
    </lineage>
</organism>
<proteinExistence type="predicted"/>
<keyword evidence="5" id="KW-1185">Reference proteome</keyword>
<keyword evidence="2" id="KW-1133">Transmembrane helix</keyword>
<dbReference type="InterPro" id="IPR002901">
    <property type="entry name" value="MGlyc_endo_b_GlcNAc-like_dom"/>
</dbReference>
<dbReference type="Gene3D" id="1.10.530.10">
    <property type="match status" value="1"/>
</dbReference>
<reference evidence="4 5" key="1">
    <citation type="submission" date="2023-07" db="EMBL/GenBank/DDBJ databases">
        <title>Genomic Encyclopedia of Type Strains, Phase IV (KMG-IV): sequencing the most valuable type-strain genomes for metagenomic binning, comparative biology and taxonomic classification.</title>
        <authorList>
            <person name="Goeker M."/>
        </authorList>
    </citation>
    <scope>NUCLEOTIDE SEQUENCE [LARGE SCALE GENOMIC DNA]</scope>
    <source>
        <strain evidence="4 5">DSM 15049</strain>
    </source>
</reference>
<sequence length="220" mass="25354">MEQIKKRHFIKAAKTNNKKKQGFIKNIILILAISFIIGGIYTVYANKSYEEEIDKIDKIETLKLEKEKIEFIKSIEEEAQKSYKDYGVLPSITISQAILESGWGQSELTKDSNNLFGIKAGEGWNGESVEVMTTENYSDKISARFRKYNSLDESIEDHAKFLKENQRYTEHGLFNGKDYKEQAQALEDAGYSTKKNEQGEAIYADMLIDLIERYDLYLVD</sequence>
<feature type="domain" description="Mannosyl-glycoprotein endo-beta-N-acetylglucosamidase-like" evidence="3">
    <location>
        <begin position="61"/>
        <end position="220"/>
    </location>
</feature>
<keyword evidence="1 4" id="KW-0378">Hydrolase</keyword>
<dbReference type="InterPro" id="IPR051056">
    <property type="entry name" value="Glycosyl_Hydrolase_73"/>
</dbReference>
<dbReference type="GO" id="GO:0016787">
    <property type="term" value="F:hydrolase activity"/>
    <property type="evidence" value="ECO:0007669"/>
    <property type="project" value="UniProtKB-KW"/>
</dbReference>